<dbReference type="PANTHER" id="PTHR45695">
    <property type="entry name" value="LEUCOKININ RECEPTOR-RELATED"/>
    <property type="match status" value="1"/>
</dbReference>
<accession>A0A177B8L8</accession>
<evidence type="ECO:0000259" key="10">
    <source>
        <dbReference type="PROSITE" id="PS50262"/>
    </source>
</evidence>
<feature type="transmembrane region" description="Helical" evidence="9">
    <location>
        <begin position="269"/>
        <end position="291"/>
    </location>
</feature>
<comment type="caution">
    <text evidence="11">The sequence shown here is derived from an EMBL/GenBank/DDBJ whole genome shotgun (WGS) entry which is preliminary data.</text>
</comment>
<dbReference type="AlphaFoldDB" id="A0A177B8L8"/>
<dbReference type="OrthoDB" id="2132067at2759"/>
<dbReference type="PROSITE" id="PS50262">
    <property type="entry name" value="G_PROTEIN_RECEP_F1_2"/>
    <property type="match status" value="1"/>
</dbReference>
<evidence type="ECO:0000256" key="9">
    <source>
        <dbReference type="SAM" id="Phobius"/>
    </source>
</evidence>
<dbReference type="PANTHER" id="PTHR45695:SF9">
    <property type="entry name" value="LEUCOKININ RECEPTOR"/>
    <property type="match status" value="1"/>
</dbReference>
<dbReference type="PRINTS" id="PR00237">
    <property type="entry name" value="GPCRRHODOPSN"/>
</dbReference>
<gene>
    <name evidence="11" type="ORF">A3Q56_01681</name>
</gene>
<feature type="transmembrane region" description="Helical" evidence="9">
    <location>
        <begin position="191"/>
        <end position="212"/>
    </location>
</feature>
<keyword evidence="6 9" id="KW-0472">Membrane</keyword>
<feature type="domain" description="G-protein coupled receptors family 1 profile" evidence="10">
    <location>
        <begin position="40"/>
        <end position="292"/>
    </location>
</feature>
<dbReference type="PRINTS" id="PR01012">
    <property type="entry name" value="NRPEPTIDEYR"/>
</dbReference>
<dbReference type="InterPro" id="IPR017452">
    <property type="entry name" value="GPCR_Rhodpsn_7TM"/>
</dbReference>
<feature type="transmembrane region" description="Helical" evidence="9">
    <location>
        <begin position="28"/>
        <end position="51"/>
    </location>
</feature>
<sequence>MNSSNALNESSIENAIEYTLVFDKLFPIAFGIITFLGLITNIYVIVIIFAYKNLRNTFNYIIVNLAIADLSFVCICPPLTAYYYVAQQWLLGDVLCKFMHYMINVTVNVSIYSLVEISLFRYIMITFNYNKQIQSMSPFKVFIICLLTWIIFGIAYIPIILSVKTNKTNNVIRCDLISDNYRQAINLVNLVFSYIVPLILTTIFSIKIIIKIQQGQKSMKTVKKTSYIRNKKATHVIILMLLIFFLTWMPIQIHLILTIHFDYYFNSKFYFIFIGFCHILAYSNSIVNPIIYSHHNNEFQNGLVKLWQGCKGLFCKK</sequence>
<keyword evidence="8" id="KW-0807">Transducer</keyword>
<dbReference type="SUPFAM" id="SSF81321">
    <property type="entry name" value="Family A G protein-coupled receptor-like"/>
    <property type="match status" value="1"/>
</dbReference>
<keyword evidence="4 9" id="KW-1133">Transmembrane helix</keyword>
<dbReference type="GO" id="GO:0005886">
    <property type="term" value="C:plasma membrane"/>
    <property type="evidence" value="ECO:0007669"/>
    <property type="project" value="TreeGrafter"/>
</dbReference>
<keyword evidence="7" id="KW-0675">Receptor</keyword>
<protein>
    <recommendedName>
        <fullName evidence="10">G-protein coupled receptors family 1 profile domain-containing protein</fullName>
    </recommendedName>
</protein>
<comment type="subcellular location">
    <subcellularLocation>
        <location evidence="1">Membrane</location>
        <topology evidence="1">Multi-pass membrane protein</topology>
    </subcellularLocation>
</comment>
<dbReference type="InterPro" id="IPR000276">
    <property type="entry name" value="GPCR_Rhodpsn"/>
</dbReference>
<dbReference type="GO" id="GO:0004983">
    <property type="term" value="F:neuropeptide Y receptor activity"/>
    <property type="evidence" value="ECO:0007669"/>
    <property type="project" value="InterPro"/>
</dbReference>
<evidence type="ECO:0000256" key="8">
    <source>
        <dbReference type="ARBA" id="ARBA00023224"/>
    </source>
</evidence>
<feature type="transmembrane region" description="Helical" evidence="9">
    <location>
        <begin position="141"/>
        <end position="161"/>
    </location>
</feature>
<dbReference type="Pfam" id="PF00001">
    <property type="entry name" value="7tm_1"/>
    <property type="match status" value="1"/>
</dbReference>
<name>A0A177B8L8_9BILA</name>
<dbReference type="Proteomes" id="UP000078046">
    <property type="component" value="Unassembled WGS sequence"/>
</dbReference>
<feature type="transmembrane region" description="Helical" evidence="9">
    <location>
        <begin position="233"/>
        <end position="257"/>
    </location>
</feature>
<evidence type="ECO:0000256" key="4">
    <source>
        <dbReference type="ARBA" id="ARBA00022989"/>
    </source>
</evidence>
<reference evidence="11 12" key="1">
    <citation type="submission" date="2016-04" db="EMBL/GenBank/DDBJ databases">
        <title>The genome of Intoshia linei affirms orthonectids as highly simplified spiralians.</title>
        <authorList>
            <person name="Mikhailov K.V."/>
            <person name="Slusarev G.S."/>
            <person name="Nikitin M.A."/>
            <person name="Logacheva M.D."/>
            <person name="Penin A."/>
            <person name="Aleoshin V."/>
            <person name="Panchin Y.V."/>
        </authorList>
    </citation>
    <scope>NUCLEOTIDE SEQUENCE [LARGE SCALE GENOMIC DNA]</scope>
    <source>
        <strain evidence="11">Intl2013</strain>
        <tissue evidence="11">Whole animal</tissue>
    </source>
</reference>
<feature type="transmembrane region" description="Helical" evidence="9">
    <location>
        <begin position="58"/>
        <end position="86"/>
    </location>
</feature>
<proteinExistence type="inferred from homology"/>
<feature type="transmembrane region" description="Helical" evidence="9">
    <location>
        <begin position="98"/>
        <end position="120"/>
    </location>
</feature>
<evidence type="ECO:0000256" key="7">
    <source>
        <dbReference type="ARBA" id="ARBA00023170"/>
    </source>
</evidence>
<comment type="similarity">
    <text evidence="2">Belongs to the G-protein coupled receptor 1 family.</text>
</comment>
<keyword evidence="3 9" id="KW-0812">Transmembrane</keyword>
<dbReference type="InterPro" id="IPR000611">
    <property type="entry name" value="NPY_rcpt"/>
</dbReference>
<evidence type="ECO:0000256" key="3">
    <source>
        <dbReference type="ARBA" id="ARBA00022692"/>
    </source>
</evidence>
<organism evidence="11 12">
    <name type="scientific">Intoshia linei</name>
    <dbReference type="NCBI Taxonomy" id="1819745"/>
    <lineage>
        <taxon>Eukaryota</taxon>
        <taxon>Metazoa</taxon>
        <taxon>Spiralia</taxon>
        <taxon>Lophotrochozoa</taxon>
        <taxon>Mesozoa</taxon>
        <taxon>Orthonectida</taxon>
        <taxon>Rhopaluridae</taxon>
        <taxon>Intoshia</taxon>
    </lineage>
</organism>
<dbReference type="EMBL" id="LWCA01000131">
    <property type="protein sequence ID" value="OAF70585.1"/>
    <property type="molecule type" value="Genomic_DNA"/>
</dbReference>
<dbReference type="Gene3D" id="1.20.1070.10">
    <property type="entry name" value="Rhodopsin 7-helix transmembrane proteins"/>
    <property type="match status" value="1"/>
</dbReference>
<evidence type="ECO:0000313" key="11">
    <source>
        <dbReference type="EMBL" id="OAF70585.1"/>
    </source>
</evidence>
<evidence type="ECO:0000256" key="2">
    <source>
        <dbReference type="ARBA" id="ARBA00010663"/>
    </source>
</evidence>
<evidence type="ECO:0000256" key="6">
    <source>
        <dbReference type="ARBA" id="ARBA00023136"/>
    </source>
</evidence>
<evidence type="ECO:0000256" key="5">
    <source>
        <dbReference type="ARBA" id="ARBA00023040"/>
    </source>
</evidence>
<evidence type="ECO:0000256" key="1">
    <source>
        <dbReference type="ARBA" id="ARBA00004141"/>
    </source>
</evidence>
<evidence type="ECO:0000313" key="12">
    <source>
        <dbReference type="Proteomes" id="UP000078046"/>
    </source>
</evidence>
<keyword evidence="5" id="KW-0297">G-protein coupled receptor</keyword>
<keyword evidence="12" id="KW-1185">Reference proteome</keyword>